<dbReference type="GO" id="GO:0000439">
    <property type="term" value="C:transcription factor TFIIH core complex"/>
    <property type="evidence" value="ECO:0007669"/>
    <property type="project" value="UniProtKB-UniRule"/>
</dbReference>
<dbReference type="Pfam" id="PF06331">
    <property type="entry name" value="Tfb5"/>
    <property type="match status" value="1"/>
</dbReference>
<comment type="caution">
    <text evidence="3">The sequence shown here is derived from an EMBL/GenBank/DDBJ whole genome shotgun (WGS) entry which is preliminary data.</text>
</comment>
<feature type="compositionally biased region" description="Basic residues" evidence="2">
    <location>
        <begin position="78"/>
        <end position="87"/>
    </location>
</feature>
<dbReference type="OrthoDB" id="354at2759"/>
<organism evidence="3 4">
    <name type="scientific">Chrysochromulina tobinii</name>
    <dbReference type="NCBI Taxonomy" id="1460289"/>
    <lineage>
        <taxon>Eukaryota</taxon>
        <taxon>Haptista</taxon>
        <taxon>Haptophyta</taxon>
        <taxon>Prymnesiophyceae</taxon>
        <taxon>Prymnesiales</taxon>
        <taxon>Chrysochromulinaceae</taxon>
        <taxon>Chrysochromulina</taxon>
    </lineage>
</organism>
<dbReference type="SUPFAM" id="SSF142897">
    <property type="entry name" value="TFB5-like"/>
    <property type="match status" value="1"/>
</dbReference>
<dbReference type="SMART" id="SM01395">
    <property type="entry name" value="Tbf5"/>
    <property type="match status" value="1"/>
</dbReference>
<dbReference type="AlphaFoldDB" id="A0A0M0K807"/>
<evidence type="ECO:0000256" key="1">
    <source>
        <dbReference type="RuleBase" id="RU368032"/>
    </source>
</evidence>
<evidence type="ECO:0000313" key="3">
    <source>
        <dbReference type="EMBL" id="KOO34518.1"/>
    </source>
</evidence>
<feature type="region of interest" description="Disordered" evidence="2">
    <location>
        <begin position="51"/>
        <end position="87"/>
    </location>
</feature>
<comment type="subunit">
    <text evidence="1">Component of the 7-subunit TFIIH core complex.</text>
</comment>
<dbReference type="Gene3D" id="3.30.70.1220">
    <property type="entry name" value="TFB5-like"/>
    <property type="match status" value="1"/>
</dbReference>
<accession>A0A0M0K807</accession>
<dbReference type="InterPro" id="IPR009400">
    <property type="entry name" value="TFIIH_TTDA/Tfb5"/>
</dbReference>
<dbReference type="InterPro" id="IPR035935">
    <property type="entry name" value="TFB5-like_sf"/>
</dbReference>
<sequence length="87" mass="9891">MVQYILHLDEKRQREAGQSSFVLAELDETHLLVKPFAEDIVRGKINELVDSNTFSREMEPPPEKRAMLDDGGKEGGGKKRRPAKDKI</sequence>
<dbReference type="GO" id="GO:0006289">
    <property type="term" value="P:nucleotide-excision repair"/>
    <property type="evidence" value="ECO:0007669"/>
    <property type="project" value="InterPro"/>
</dbReference>
<gene>
    <name evidence="3" type="ORF">Ctob_009558</name>
</gene>
<evidence type="ECO:0000256" key="2">
    <source>
        <dbReference type="SAM" id="MobiDB-lite"/>
    </source>
</evidence>
<keyword evidence="1" id="KW-0227">DNA damage</keyword>
<dbReference type="GO" id="GO:0006367">
    <property type="term" value="P:transcription initiation at RNA polymerase II promoter"/>
    <property type="evidence" value="ECO:0007669"/>
    <property type="project" value="UniProtKB-UniRule"/>
</dbReference>
<feature type="compositionally biased region" description="Basic and acidic residues" evidence="2">
    <location>
        <begin position="56"/>
        <end position="77"/>
    </location>
</feature>
<keyword evidence="4" id="KW-1185">Reference proteome</keyword>
<comment type="subcellular location">
    <subcellularLocation>
        <location evidence="1">Nucleus</location>
    </subcellularLocation>
</comment>
<keyword evidence="1" id="KW-0539">Nucleus</keyword>
<protein>
    <recommendedName>
        <fullName evidence="1">General transcription and DNA repair factor IIH subunit TFB5</fullName>
    </recommendedName>
</protein>
<keyword evidence="1" id="KW-0805">Transcription regulation</keyword>
<keyword evidence="1" id="KW-0234">DNA repair</keyword>
<dbReference type="Proteomes" id="UP000037460">
    <property type="component" value="Unassembled WGS sequence"/>
</dbReference>
<comment type="similarity">
    <text evidence="1">Belongs to the TFB5 family.</text>
</comment>
<name>A0A0M0K807_9EUKA</name>
<dbReference type="EMBL" id="JWZX01001194">
    <property type="protein sequence ID" value="KOO34518.1"/>
    <property type="molecule type" value="Genomic_DNA"/>
</dbReference>
<evidence type="ECO:0000313" key="4">
    <source>
        <dbReference type="Proteomes" id="UP000037460"/>
    </source>
</evidence>
<proteinExistence type="inferred from homology"/>
<keyword evidence="1" id="KW-0804">Transcription</keyword>
<comment type="function">
    <text evidence="1">In NER, TFIIH acts by opening DNA around the lesion to allow the excision of the damaged oligonucleotide and its replacement by a new DNA fragment. In transcription, TFIIH has an essential role in transcription initiation. When the pre-initiation complex (PIC) has been established, TFIIH is required for promoter opening and promoter escape.</text>
</comment>
<reference evidence="4" key="1">
    <citation type="journal article" date="2015" name="PLoS Genet.">
        <title>Genome Sequence and Transcriptome Analyses of Chrysochromulina tobin: Metabolic Tools for Enhanced Algal Fitness in the Prominent Order Prymnesiales (Haptophyceae).</title>
        <authorList>
            <person name="Hovde B.T."/>
            <person name="Deodato C.R."/>
            <person name="Hunsperger H.M."/>
            <person name="Ryken S.A."/>
            <person name="Yost W."/>
            <person name="Jha R.K."/>
            <person name="Patterson J."/>
            <person name="Monnat R.J. Jr."/>
            <person name="Barlow S.B."/>
            <person name="Starkenburg S.R."/>
            <person name="Cattolico R.A."/>
        </authorList>
    </citation>
    <scope>NUCLEOTIDE SEQUENCE</scope>
    <source>
        <strain evidence="4">CCMP291</strain>
    </source>
</reference>